<evidence type="ECO:0000313" key="2">
    <source>
        <dbReference type="Proteomes" id="UP000234681"/>
    </source>
</evidence>
<organism evidence="1 2">
    <name type="scientific">Rattus norvegicus</name>
    <name type="common">Rat</name>
    <dbReference type="NCBI Taxonomy" id="10116"/>
    <lineage>
        <taxon>Eukaryota</taxon>
        <taxon>Metazoa</taxon>
        <taxon>Chordata</taxon>
        <taxon>Craniata</taxon>
        <taxon>Vertebrata</taxon>
        <taxon>Euteleostomi</taxon>
        <taxon>Mammalia</taxon>
        <taxon>Eutheria</taxon>
        <taxon>Euarchontoglires</taxon>
        <taxon>Glires</taxon>
        <taxon>Rodentia</taxon>
        <taxon>Myomorpha</taxon>
        <taxon>Muroidea</taxon>
        <taxon>Muridae</taxon>
        <taxon>Murinae</taxon>
        <taxon>Rattus</taxon>
    </lineage>
</organism>
<feature type="non-terminal residue" evidence="1">
    <location>
        <position position="9"/>
    </location>
</feature>
<gene>
    <name evidence="1" type="ORF">rCG_49657</name>
</gene>
<sequence>DLQPGRHQG</sequence>
<reference evidence="1 2" key="1">
    <citation type="submission" date="2005-09" db="EMBL/GenBank/DDBJ databases">
        <authorList>
            <person name="Mural R.J."/>
            <person name="Li P.W."/>
            <person name="Adams M.D."/>
            <person name="Amanatides P.G."/>
            <person name="Baden-Tillson H."/>
            <person name="Barnstead M."/>
            <person name="Chin S.H."/>
            <person name="Dew I."/>
            <person name="Evans C.A."/>
            <person name="Ferriera S."/>
            <person name="Flanigan M."/>
            <person name="Fosler C."/>
            <person name="Glodek A."/>
            <person name="Gu Z."/>
            <person name="Holt R.A."/>
            <person name="Jennings D."/>
            <person name="Kraft C.L."/>
            <person name="Lu F."/>
            <person name="Nguyen T."/>
            <person name="Nusskern D.R."/>
            <person name="Pfannkoch C.M."/>
            <person name="Sitter C."/>
            <person name="Sutton G.G."/>
            <person name="Venter J.C."/>
            <person name="Wang Z."/>
            <person name="Woodage T."/>
            <person name="Zheng X.H."/>
            <person name="Zhong F."/>
        </authorList>
    </citation>
    <scope>NUCLEOTIDE SEQUENCE [LARGE SCALE GENOMIC DNA]</scope>
    <source>
        <strain>BN</strain>
        <strain evidence="2">Sprague-Dawley</strain>
    </source>
</reference>
<protein>
    <submittedName>
        <fullName evidence="1">RCG49657</fullName>
    </submittedName>
</protein>
<feature type="non-terminal residue" evidence="1">
    <location>
        <position position="1"/>
    </location>
</feature>
<proteinExistence type="predicted"/>
<accession>A6K2C9</accession>
<name>A6K2C9_RAT</name>
<dbReference type="Proteomes" id="UP000234681">
    <property type="component" value="Chromosome X"/>
</dbReference>
<evidence type="ECO:0000313" key="1">
    <source>
        <dbReference type="EMBL" id="EDL90601.1"/>
    </source>
</evidence>
<dbReference type="EMBL" id="CH474014">
    <property type="protein sequence ID" value="EDL90601.1"/>
    <property type="molecule type" value="Genomic_DNA"/>
</dbReference>